<dbReference type="EMBL" id="JFKA01000003">
    <property type="protein sequence ID" value="OSQ39028.1"/>
    <property type="molecule type" value="Genomic_DNA"/>
</dbReference>
<reference evidence="1 2" key="1">
    <citation type="submission" date="2014-03" db="EMBL/GenBank/DDBJ databases">
        <title>The draft genome sequence of Thalassospira mesophila JCM 18969.</title>
        <authorList>
            <person name="Lai Q."/>
            <person name="Shao Z."/>
        </authorList>
    </citation>
    <scope>NUCLEOTIDE SEQUENCE [LARGE SCALE GENOMIC DNA]</scope>
    <source>
        <strain evidence="1 2">JCM 18969</strain>
    </source>
</reference>
<dbReference type="PANTHER" id="PTHR33986">
    <property type="entry name" value="OS02G0535700 PROTEIN"/>
    <property type="match status" value="1"/>
</dbReference>
<proteinExistence type="predicted"/>
<gene>
    <name evidence="1" type="ORF">TMES_07900</name>
</gene>
<sequence>MTETGQNRIWVLADDRPGNVNQAVGVAEAMAYPFERIDISYSSAARLPNFIRRASLLGITPRSREKLHAPWPELVIAAGRRTAPVARWIKRQSGGKTRICQIMRPDGGEKDFDLIAVPAHDGVKPSENVLEIPGAPHRISETRLVLEGKAWQGKFHGMPHPLIALIVGGSTKKTTFTAAMARDVTKTAINAARNSGGSLLVTTSRRTGRDNESLMAGLLEKSGVPFHLHGWNSTDDNPYFGFLALADILIVTGDSVSMCCEACAAYGGVYIYAPDGIAAPRHRRLHQNLFDRGYARPLGQGAPSGDAQGPAKLEVFRHPSLQPARLVAQRCLELIGERG</sequence>
<evidence type="ECO:0000313" key="2">
    <source>
        <dbReference type="Proteomes" id="UP000193391"/>
    </source>
</evidence>
<accession>A0A1Y2L1B8</accession>
<evidence type="ECO:0000313" key="1">
    <source>
        <dbReference type="EMBL" id="OSQ39028.1"/>
    </source>
</evidence>
<organism evidence="1 2">
    <name type="scientific">Thalassospira mesophila</name>
    <dbReference type="NCBI Taxonomy" id="1293891"/>
    <lineage>
        <taxon>Bacteria</taxon>
        <taxon>Pseudomonadati</taxon>
        <taxon>Pseudomonadota</taxon>
        <taxon>Alphaproteobacteria</taxon>
        <taxon>Rhodospirillales</taxon>
        <taxon>Thalassospiraceae</taxon>
        <taxon>Thalassospira</taxon>
    </lineage>
</organism>
<name>A0A1Y2L1B8_9PROT</name>
<dbReference type="AlphaFoldDB" id="A0A1Y2L1B8"/>
<dbReference type="OrthoDB" id="272235at2"/>
<dbReference type="STRING" id="1293891.TMES_07900"/>
<dbReference type="PANTHER" id="PTHR33986:SF15">
    <property type="entry name" value="MITOCHONDRIAL FISSION PROTEIN ELM1"/>
    <property type="match status" value="1"/>
</dbReference>
<dbReference type="Pfam" id="PF06258">
    <property type="entry name" value="Mito_fiss_Elm1"/>
    <property type="match status" value="1"/>
</dbReference>
<keyword evidence="2" id="KW-1185">Reference proteome</keyword>
<dbReference type="Proteomes" id="UP000193391">
    <property type="component" value="Unassembled WGS sequence"/>
</dbReference>
<dbReference type="InterPro" id="IPR009367">
    <property type="entry name" value="Elm1-like"/>
</dbReference>
<comment type="caution">
    <text evidence="1">The sequence shown here is derived from an EMBL/GenBank/DDBJ whole genome shotgun (WGS) entry which is preliminary data.</text>
</comment>
<protein>
    <submittedName>
        <fullName evidence="1">Nucleoside-diphosphate sugar epimerase</fullName>
    </submittedName>
</protein>